<dbReference type="NCBIfam" id="TIGR02983">
    <property type="entry name" value="SigE-fam_strep"/>
    <property type="match status" value="1"/>
</dbReference>
<evidence type="ECO:0000259" key="8">
    <source>
        <dbReference type="Pfam" id="PF08281"/>
    </source>
</evidence>
<dbReference type="InterPro" id="IPR039425">
    <property type="entry name" value="RNA_pol_sigma-70-like"/>
</dbReference>
<evidence type="ECO:0000256" key="2">
    <source>
        <dbReference type="ARBA" id="ARBA00023015"/>
    </source>
</evidence>
<dbReference type="InterPro" id="IPR013325">
    <property type="entry name" value="RNA_pol_sigma_r2"/>
</dbReference>
<evidence type="ECO:0000256" key="5">
    <source>
        <dbReference type="ARBA" id="ARBA00023163"/>
    </source>
</evidence>
<evidence type="ECO:0000256" key="4">
    <source>
        <dbReference type="ARBA" id="ARBA00023125"/>
    </source>
</evidence>
<dbReference type="InterPro" id="IPR014284">
    <property type="entry name" value="RNA_pol_sigma-70_dom"/>
</dbReference>
<keyword evidence="3" id="KW-0731">Sigma factor</keyword>
<dbReference type="Gene3D" id="1.10.1740.10">
    <property type="match status" value="1"/>
</dbReference>
<proteinExistence type="inferred from homology"/>
<evidence type="ECO:0000259" key="7">
    <source>
        <dbReference type="Pfam" id="PF04542"/>
    </source>
</evidence>
<name>A0AAE3GF14_9PSEU</name>
<comment type="caution">
    <text evidence="9">The sequence shown here is derived from an EMBL/GenBank/DDBJ whole genome shotgun (WGS) entry which is preliminary data.</text>
</comment>
<dbReference type="Pfam" id="PF04542">
    <property type="entry name" value="Sigma70_r2"/>
    <property type="match status" value="1"/>
</dbReference>
<evidence type="ECO:0000256" key="3">
    <source>
        <dbReference type="ARBA" id="ARBA00023082"/>
    </source>
</evidence>
<feature type="region of interest" description="Disordered" evidence="6">
    <location>
        <begin position="1"/>
        <end position="25"/>
    </location>
</feature>
<dbReference type="Gene3D" id="1.10.10.10">
    <property type="entry name" value="Winged helix-like DNA-binding domain superfamily/Winged helix DNA-binding domain"/>
    <property type="match status" value="1"/>
</dbReference>
<evidence type="ECO:0000313" key="10">
    <source>
        <dbReference type="Proteomes" id="UP001206128"/>
    </source>
</evidence>
<dbReference type="GO" id="GO:0003677">
    <property type="term" value="F:DNA binding"/>
    <property type="evidence" value="ECO:0007669"/>
    <property type="project" value="UniProtKB-KW"/>
</dbReference>
<dbReference type="InterPro" id="IPR014325">
    <property type="entry name" value="RNA_pol_sigma-E_actinobac"/>
</dbReference>
<dbReference type="GO" id="GO:0006352">
    <property type="term" value="P:DNA-templated transcription initiation"/>
    <property type="evidence" value="ECO:0007669"/>
    <property type="project" value="InterPro"/>
</dbReference>
<dbReference type="PANTHER" id="PTHR43133">
    <property type="entry name" value="RNA POLYMERASE ECF-TYPE SIGMA FACTO"/>
    <property type="match status" value="1"/>
</dbReference>
<dbReference type="CDD" id="cd06171">
    <property type="entry name" value="Sigma70_r4"/>
    <property type="match status" value="1"/>
</dbReference>
<evidence type="ECO:0000313" key="9">
    <source>
        <dbReference type="EMBL" id="MCP2166124.1"/>
    </source>
</evidence>
<feature type="domain" description="RNA polymerase sigma-70 region 2" evidence="7">
    <location>
        <begin position="42"/>
        <end position="99"/>
    </location>
</feature>
<evidence type="ECO:0000256" key="6">
    <source>
        <dbReference type="SAM" id="MobiDB-lite"/>
    </source>
</evidence>
<dbReference type="InterPro" id="IPR007627">
    <property type="entry name" value="RNA_pol_sigma70_r2"/>
</dbReference>
<gene>
    <name evidence="9" type="ORF">LX83_002983</name>
</gene>
<protein>
    <submittedName>
        <fullName evidence="9">RNA polymerase sigma-70 factor, sigma-E family</fullName>
    </submittedName>
</protein>
<dbReference type="InterPro" id="IPR013249">
    <property type="entry name" value="RNA_pol_sigma70_r4_t2"/>
</dbReference>
<dbReference type="RefSeq" id="WP_308203979.1">
    <property type="nucleotide sequence ID" value="NZ_JAMTCK010000006.1"/>
</dbReference>
<organism evidence="9 10">
    <name type="scientific">Goodfellowiella coeruleoviolacea</name>
    <dbReference type="NCBI Taxonomy" id="334858"/>
    <lineage>
        <taxon>Bacteria</taxon>
        <taxon>Bacillati</taxon>
        <taxon>Actinomycetota</taxon>
        <taxon>Actinomycetes</taxon>
        <taxon>Pseudonocardiales</taxon>
        <taxon>Pseudonocardiaceae</taxon>
        <taxon>Goodfellowiella</taxon>
    </lineage>
</organism>
<dbReference type="SUPFAM" id="SSF88659">
    <property type="entry name" value="Sigma3 and sigma4 domains of RNA polymerase sigma factors"/>
    <property type="match status" value="1"/>
</dbReference>
<dbReference type="EMBL" id="JAMTCK010000006">
    <property type="protein sequence ID" value="MCP2166124.1"/>
    <property type="molecule type" value="Genomic_DNA"/>
</dbReference>
<evidence type="ECO:0000256" key="1">
    <source>
        <dbReference type="ARBA" id="ARBA00010641"/>
    </source>
</evidence>
<dbReference type="InterPro" id="IPR036388">
    <property type="entry name" value="WH-like_DNA-bd_sf"/>
</dbReference>
<reference evidence="9" key="1">
    <citation type="submission" date="2022-06" db="EMBL/GenBank/DDBJ databases">
        <title>Genomic Encyclopedia of Archaeal and Bacterial Type Strains, Phase II (KMG-II): from individual species to whole genera.</title>
        <authorList>
            <person name="Goeker M."/>
        </authorList>
    </citation>
    <scope>NUCLEOTIDE SEQUENCE</scope>
    <source>
        <strain evidence="9">DSM 43935</strain>
    </source>
</reference>
<dbReference type="Proteomes" id="UP001206128">
    <property type="component" value="Unassembled WGS sequence"/>
</dbReference>
<keyword evidence="4" id="KW-0238">DNA-binding</keyword>
<feature type="domain" description="RNA polymerase sigma factor 70 region 4 type 2" evidence="8">
    <location>
        <begin position="128"/>
        <end position="179"/>
    </location>
</feature>
<keyword evidence="5" id="KW-0804">Transcription</keyword>
<dbReference type="NCBIfam" id="TIGR02937">
    <property type="entry name" value="sigma70-ECF"/>
    <property type="match status" value="1"/>
</dbReference>
<keyword evidence="10" id="KW-1185">Reference proteome</keyword>
<sequence>MSDGARTGARARTSPGLRASRTPASSRDREFGEYVDARTAVLRRTAYLLCGDWHRAEDLVQTALAKIYVAWPRLRKDGNVDAYARKVLVRTAIDESRRAFRRRETVVAFVPEDAAVSAGVGGVADSVDVRRALALLPPGQRAVIVLRYWEDMSVADTARALGCGEGTVKSQAAKGIAALRKLLTVAPTSVGEVR</sequence>
<accession>A0AAE3GF14</accession>
<dbReference type="InterPro" id="IPR013324">
    <property type="entry name" value="RNA_pol_sigma_r3/r4-like"/>
</dbReference>
<keyword evidence="2" id="KW-0805">Transcription regulation</keyword>
<comment type="similarity">
    <text evidence="1">Belongs to the sigma-70 factor family. ECF subfamily.</text>
</comment>
<dbReference type="PANTHER" id="PTHR43133:SF50">
    <property type="entry name" value="ECF RNA POLYMERASE SIGMA FACTOR SIGM"/>
    <property type="match status" value="1"/>
</dbReference>
<dbReference type="GO" id="GO:0016987">
    <property type="term" value="F:sigma factor activity"/>
    <property type="evidence" value="ECO:0007669"/>
    <property type="project" value="UniProtKB-KW"/>
</dbReference>
<dbReference type="SUPFAM" id="SSF88946">
    <property type="entry name" value="Sigma2 domain of RNA polymerase sigma factors"/>
    <property type="match status" value="1"/>
</dbReference>
<dbReference type="AlphaFoldDB" id="A0AAE3GF14"/>
<dbReference type="Pfam" id="PF08281">
    <property type="entry name" value="Sigma70_r4_2"/>
    <property type="match status" value="1"/>
</dbReference>